<dbReference type="InterPro" id="IPR043502">
    <property type="entry name" value="DNA/RNA_pol_sf"/>
</dbReference>
<organism evidence="2 4">
    <name type="scientific">Knipowitschia caucasica</name>
    <name type="common">Caucasian dwarf goby</name>
    <name type="synonym">Pomatoschistus caucasicus</name>
    <dbReference type="NCBI Taxonomy" id="637954"/>
    <lineage>
        <taxon>Eukaryota</taxon>
        <taxon>Metazoa</taxon>
        <taxon>Chordata</taxon>
        <taxon>Craniata</taxon>
        <taxon>Vertebrata</taxon>
        <taxon>Euteleostomi</taxon>
        <taxon>Actinopterygii</taxon>
        <taxon>Neopterygii</taxon>
        <taxon>Teleostei</taxon>
        <taxon>Neoteleostei</taxon>
        <taxon>Acanthomorphata</taxon>
        <taxon>Gobiaria</taxon>
        <taxon>Gobiiformes</taxon>
        <taxon>Gobioidei</taxon>
        <taxon>Gobiidae</taxon>
        <taxon>Gobiinae</taxon>
        <taxon>Knipowitschia</taxon>
    </lineage>
</organism>
<proteinExistence type="predicted"/>
<accession>A0AAV2JBT7</accession>
<dbReference type="PANTHER" id="PTHR33198:SF19">
    <property type="entry name" value="CCHC-TYPE DOMAIN-CONTAINING PROTEIN"/>
    <property type="match status" value="1"/>
</dbReference>
<evidence type="ECO:0000313" key="2">
    <source>
        <dbReference type="EMBL" id="CAL1574105.1"/>
    </source>
</evidence>
<evidence type="ECO:0000313" key="4">
    <source>
        <dbReference type="Proteomes" id="UP001497482"/>
    </source>
</evidence>
<keyword evidence="4" id="KW-1185">Reference proteome</keyword>
<dbReference type="EMBL" id="OZ035838">
    <property type="protein sequence ID" value="CAL1584368.1"/>
    <property type="molecule type" value="Genomic_DNA"/>
</dbReference>
<dbReference type="Gene3D" id="3.30.70.270">
    <property type="match status" value="1"/>
</dbReference>
<feature type="region of interest" description="Disordered" evidence="1">
    <location>
        <begin position="218"/>
        <end position="286"/>
    </location>
</feature>
<dbReference type="AlphaFoldDB" id="A0AAV2JBT7"/>
<name>A0AAV2JBT7_KNICA</name>
<dbReference type="Proteomes" id="UP001497482">
    <property type="component" value="Chromosome 16"/>
</dbReference>
<dbReference type="SUPFAM" id="SSF56672">
    <property type="entry name" value="DNA/RNA polymerases"/>
    <property type="match status" value="1"/>
</dbReference>
<dbReference type="Proteomes" id="UP001497482">
    <property type="component" value="Chromosome 11"/>
</dbReference>
<reference evidence="2 4" key="1">
    <citation type="submission" date="2024-04" db="EMBL/GenBank/DDBJ databases">
        <authorList>
            <person name="Waldvogel A.-M."/>
            <person name="Schoenle A."/>
        </authorList>
    </citation>
    <scope>NUCLEOTIDE SEQUENCE [LARGE SCALE GENOMIC DNA]</scope>
</reference>
<protein>
    <recommendedName>
        <fullName evidence="5">Gag protein</fullName>
    </recommendedName>
</protein>
<evidence type="ECO:0008006" key="5">
    <source>
        <dbReference type="Google" id="ProtNLM"/>
    </source>
</evidence>
<evidence type="ECO:0000256" key="1">
    <source>
        <dbReference type="SAM" id="MobiDB-lite"/>
    </source>
</evidence>
<sequence>MDTFDSSIEDWSIYVERFDQYCLANGIEDERKVAVLLSLMGAKTYNLLRSLIAPAKPADKTIEEITRTLKNHLNPAPLVIAERFRFHKRNQAKTETVSEYIADLRRLAEHCQFGEGLSDALRDRFVCGLHNESTQKRLLTEERLTLRRAVDIAVSVETAARDATELQANGEHFTKIDLAQAYLQMEMDESSRKYLTINTHKGVEPNVVWRRHIDQLLDASPGKDANPPVTPTVPSQKDSTLPPDMTVETNSTPETIDCPRPVINLSDPPGRRYPERHRKPPDRLGS</sequence>
<evidence type="ECO:0000313" key="3">
    <source>
        <dbReference type="EMBL" id="CAL1584368.1"/>
    </source>
</evidence>
<gene>
    <name evidence="3" type="ORF">KC01_LOCUS14723</name>
    <name evidence="2" type="ORF">KC01_LOCUS5873</name>
</gene>
<dbReference type="Gene3D" id="3.10.10.10">
    <property type="entry name" value="HIV Type 1 Reverse Transcriptase, subunit A, domain 1"/>
    <property type="match status" value="1"/>
</dbReference>
<dbReference type="EMBL" id="OZ035833">
    <property type="protein sequence ID" value="CAL1574105.1"/>
    <property type="molecule type" value="Genomic_DNA"/>
</dbReference>
<dbReference type="InterPro" id="IPR043128">
    <property type="entry name" value="Rev_trsase/Diguanyl_cyclase"/>
</dbReference>
<dbReference type="PANTHER" id="PTHR33198">
    <property type="entry name" value="ANK_REP_REGION DOMAIN-CONTAINING PROTEIN-RELATED"/>
    <property type="match status" value="1"/>
</dbReference>